<sequence length="431" mass="47795">MAENELQFARDRCQTLIDRIHRLPSLATSCSRTLLKLALSELHFLCRSPPPSTLSLSVNVGHLEAVVYLLEQPFVTAVSRVCKPISVSSSSSSSKAFTIHVDVVCTVNKNPVWIIASHRNPKYLSWDLYSKSRIERLLGAARSAQISRPSSILLFFSRGLGDFFLEKICDEFGAFEVDFCEELEGDWINVLQTSYKDSLFLEIKVDRNSECGSMQESVVDSVGLELQEQEEQTKVNLDDDGFCSLISRIKIWSLKAKPDGDLINFDTTALIALVSGISNGCSEKLLATPEIELRQRFKGNVEFVIAQVLSEIQNPIHAELAGVISGKRGMICESVLAEFKELVSLCGGSNEKLRADKILKCLMVVPDSPSERVMWLPTTRKLALKNKVVFGTGDHWHAPTLTANMAFVRAVSQTGMSLSTIEHRPRALTGD</sequence>
<evidence type="ECO:0000313" key="3">
    <source>
        <dbReference type="Proteomes" id="UP000091857"/>
    </source>
</evidence>
<accession>A0A251LL44</accession>
<protein>
    <recommendedName>
        <fullName evidence="1">DUF1308 domain-containing protein</fullName>
    </recommendedName>
</protein>
<dbReference type="EMBL" id="CM004388">
    <property type="protein sequence ID" value="OAY59038.1"/>
    <property type="molecule type" value="Genomic_DNA"/>
</dbReference>
<name>A0A251LL44_MANES</name>
<proteinExistence type="predicted"/>
<evidence type="ECO:0000313" key="2">
    <source>
        <dbReference type="EMBL" id="OAY59038.1"/>
    </source>
</evidence>
<dbReference type="PANTHER" id="PTHR13379">
    <property type="entry name" value="UNCHARACTERIZED DUF1308"/>
    <property type="match status" value="1"/>
</dbReference>
<dbReference type="PANTHER" id="PTHR13379:SF0">
    <property type="entry name" value="UPF0415 PROTEIN C7ORF25"/>
    <property type="match status" value="1"/>
</dbReference>
<dbReference type="OrthoDB" id="441890at2759"/>
<dbReference type="EMBL" id="CM004388">
    <property type="protein sequence ID" value="OAY59037.1"/>
    <property type="molecule type" value="Genomic_DNA"/>
</dbReference>
<dbReference type="Gramene" id="Manes.02G226400.1.v8.1">
    <property type="protein sequence ID" value="Manes.02G226400.1.v8.1.CDS"/>
    <property type="gene ID" value="Manes.02G226400.v8.1"/>
</dbReference>
<dbReference type="Pfam" id="PF07000">
    <property type="entry name" value="DUF1308"/>
    <property type="match status" value="1"/>
</dbReference>
<dbReference type="STRING" id="3983.A0A251LL44"/>
<dbReference type="InterPro" id="IPR010733">
    <property type="entry name" value="DUF1308"/>
</dbReference>
<gene>
    <name evidence="2" type="ORF">MANES_02G226400</name>
</gene>
<organism evidence="2 3">
    <name type="scientific">Manihot esculenta</name>
    <name type="common">Cassava</name>
    <name type="synonym">Jatropha manihot</name>
    <dbReference type="NCBI Taxonomy" id="3983"/>
    <lineage>
        <taxon>Eukaryota</taxon>
        <taxon>Viridiplantae</taxon>
        <taxon>Streptophyta</taxon>
        <taxon>Embryophyta</taxon>
        <taxon>Tracheophyta</taxon>
        <taxon>Spermatophyta</taxon>
        <taxon>Magnoliopsida</taxon>
        <taxon>eudicotyledons</taxon>
        <taxon>Gunneridae</taxon>
        <taxon>Pentapetalae</taxon>
        <taxon>rosids</taxon>
        <taxon>fabids</taxon>
        <taxon>Malpighiales</taxon>
        <taxon>Euphorbiaceae</taxon>
        <taxon>Crotonoideae</taxon>
        <taxon>Manihoteae</taxon>
        <taxon>Manihot</taxon>
    </lineage>
</organism>
<dbReference type="Proteomes" id="UP000091857">
    <property type="component" value="Chromosome 2"/>
</dbReference>
<dbReference type="AlphaFoldDB" id="A0A251LL44"/>
<feature type="domain" description="DUF1308" evidence="1">
    <location>
        <begin position="263"/>
        <end position="429"/>
    </location>
</feature>
<reference evidence="2 3" key="1">
    <citation type="submission" date="2016-02" db="EMBL/GenBank/DDBJ databases">
        <title>WGS assembly of Manihot esculenta.</title>
        <authorList>
            <person name="Bredeson J.V."/>
            <person name="Prochnik S.E."/>
            <person name="Lyons J.B."/>
            <person name="Schmutz J."/>
            <person name="Grimwood J."/>
            <person name="Vrebalov J."/>
            <person name="Bart R.S."/>
            <person name="Amuge T."/>
            <person name="Ferguson M.E."/>
            <person name="Green R."/>
            <person name="Putnam N."/>
            <person name="Stites J."/>
            <person name="Rounsley S."/>
            <person name="Rokhsar D.S."/>
        </authorList>
    </citation>
    <scope>NUCLEOTIDE SEQUENCE [LARGE SCALE GENOMIC DNA]</scope>
    <source>
        <strain evidence="3">cv. AM560-2</strain>
        <tissue evidence="2">Leaf</tissue>
    </source>
</reference>
<keyword evidence="3" id="KW-1185">Reference proteome</keyword>
<evidence type="ECO:0000259" key="1">
    <source>
        <dbReference type="Pfam" id="PF07000"/>
    </source>
</evidence>